<evidence type="ECO:0000256" key="1">
    <source>
        <dbReference type="ARBA" id="ARBA00004123"/>
    </source>
</evidence>
<reference evidence="9" key="1">
    <citation type="submission" date="2021-11" db="EMBL/GenBank/DDBJ databases">
        <authorList>
            <person name="Herlambang A."/>
            <person name="Guo Y."/>
            <person name="Takashima Y."/>
            <person name="Nishizawa T."/>
        </authorList>
    </citation>
    <scope>NUCLEOTIDE SEQUENCE</scope>
    <source>
        <strain evidence="9">E1425</strain>
    </source>
</reference>
<dbReference type="PANTHER" id="PTHR11669:SF9">
    <property type="entry name" value="REPLICATION FACTOR C SUBUNIT 5"/>
    <property type="match status" value="1"/>
</dbReference>
<comment type="subcellular location">
    <subcellularLocation>
        <location evidence="1">Nucleus</location>
    </subcellularLocation>
</comment>
<dbReference type="Proteomes" id="UP000827284">
    <property type="component" value="Unassembled WGS sequence"/>
</dbReference>
<dbReference type="InterPro" id="IPR003593">
    <property type="entry name" value="AAA+_ATPase"/>
</dbReference>
<dbReference type="Gene3D" id="1.20.272.10">
    <property type="match status" value="1"/>
</dbReference>
<comment type="caution">
    <text evidence="9">The sequence shown here is derived from an EMBL/GenBank/DDBJ whole genome shotgun (WGS) entry which is preliminary data.</text>
</comment>
<evidence type="ECO:0000259" key="8">
    <source>
        <dbReference type="SMART" id="SM00382"/>
    </source>
</evidence>
<dbReference type="FunFam" id="1.20.272.10:FF:000004">
    <property type="entry name" value="Replication factor C subunit 5"/>
    <property type="match status" value="1"/>
</dbReference>
<dbReference type="NCBIfam" id="NF001679">
    <property type="entry name" value="PRK00440.1"/>
    <property type="match status" value="1"/>
</dbReference>
<comment type="similarity">
    <text evidence="2">Belongs to the activator 1 small subunits family.</text>
</comment>
<dbReference type="InterPro" id="IPR047854">
    <property type="entry name" value="RFC_lid"/>
</dbReference>
<sequence>MDEDQVMTDAPTVETVNAFTALGSKGKGKYVEPTAASDETLPWVEKYRPVTLDDLVSHKDITSTIERFIDENRLPHMLLYGPPGTGKTSTILACARKLYGPMWKSMTMELNASDDRGIEVVREQIKNFASTKKIFGSGFKLIILDEADMMTQTAQNALRRVVEKYTRNVRFCIICNYVSKIIPALQSRCTRFRFGPLGMEQVDSRLNYIIENEHVNITPEGRKALLQLSKGDMRRALNILQACHAGYDVVDEDAVYNCTGNPHPADIETIVSGMLTDDFTTAYSNISYLKTIKGMALQDILTEVYNYLELIELPGNARVYLLDKMADVEYKLSTGANEKMQLTSLIGSFRIGADLMQK</sequence>
<accession>A0A9P3H2I6</accession>
<dbReference type="GO" id="GO:0003689">
    <property type="term" value="F:DNA clamp loader activity"/>
    <property type="evidence" value="ECO:0007669"/>
    <property type="project" value="TreeGrafter"/>
</dbReference>
<feature type="domain" description="AAA+ ATPase" evidence="8">
    <location>
        <begin position="73"/>
        <end position="200"/>
    </location>
</feature>
<protein>
    <recommendedName>
        <fullName evidence="7">Replication factor C subunit 3</fullName>
    </recommendedName>
</protein>
<dbReference type="GO" id="GO:0005663">
    <property type="term" value="C:DNA replication factor C complex"/>
    <property type="evidence" value="ECO:0007669"/>
    <property type="project" value="TreeGrafter"/>
</dbReference>
<name>A0A9P3H2I6_9FUNG</name>
<dbReference type="OrthoDB" id="4199794at2759"/>
<dbReference type="SUPFAM" id="SSF48019">
    <property type="entry name" value="post-AAA+ oligomerization domain-like"/>
    <property type="match status" value="1"/>
</dbReference>
<evidence type="ECO:0000256" key="5">
    <source>
        <dbReference type="ARBA" id="ARBA00022840"/>
    </source>
</evidence>
<dbReference type="GO" id="GO:0006271">
    <property type="term" value="P:DNA strand elongation involved in DNA replication"/>
    <property type="evidence" value="ECO:0007669"/>
    <property type="project" value="UniProtKB-ARBA"/>
</dbReference>
<dbReference type="FunFam" id="3.40.50.300:FF:000129">
    <property type="entry name" value="Replication factor C subunit 5"/>
    <property type="match status" value="1"/>
</dbReference>
<keyword evidence="10" id="KW-1185">Reference proteome</keyword>
<keyword evidence="5" id="KW-0067">ATP-binding</keyword>
<keyword evidence="3" id="KW-0235">DNA replication</keyword>
<organism evidence="9 10">
    <name type="scientific">Entomortierella parvispora</name>
    <dbReference type="NCBI Taxonomy" id="205924"/>
    <lineage>
        <taxon>Eukaryota</taxon>
        <taxon>Fungi</taxon>
        <taxon>Fungi incertae sedis</taxon>
        <taxon>Mucoromycota</taxon>
        <taxon>Mortierellomycotina</taxon>
        <taxon>Mortierellomycetes</taxon>
        <taxon>Mortierellales</taxon>
        <taxon>Mortierellaceae</taxon>
        <taxon>Entomortierella</taxon>
    </lineage>
</organism>
<dbReference type="GO" id="GO:0031389">
    <property type="term" value="C:Rad17 RFC-like complex"/>
    <property type="evidence" value="ECO:0007669"/>
    <property type="project" value="TreeGrafter"/>
</dbReference>
<dbReference type="GO" id="GO:0031391">
    <property type="term" value="C:Elg1 RFC-like complex"/>
    <property type="evidence" value="ECO:0007669"/>
    <property type="project" value="TreeGrafter"/>
</dbReference>
<evidence type="ECO:0000313" key="9">
    <source>
        <dbReference type="EMBL" id="GJJ68855.1"/>
    </source>
</evidence>
<dbReference type="InterPro" id="IPR050238">
    <property type="entry name" value="DNA_Rep/Repair_Clamp_Loader"/>
</dbReference>
<evidence type="ECO:0000256" key="6">
    <source>
        <dbReference type="ARBA" id="ARBA00023242"/>
    </source>
</evidence>
<dbReference type="PANTHER" id="PTHR11669">
    <property type="entry name" value="REPLICATION FACTOR C / DNA POLYMERASE III GAMMA-TAU SUBUNIT"/>
    <property type="match status" value="1"/>
</dbReference>
<dbReference type="GO" id="GO:0006281">
    <property type="term" value="P:DNA repair"/>
    <property type="evidence" value="ECO:0007669"/>
    <property type="project" value="TreeGrafter"/>
</dbReference>
<dbReference type="Pfam" id="PF08542">
    <property type="entry name" value="Rep_fac_C"/>
    <property type="match status" value="1"/>
</dbReference>
<dbReference type="GO" id="GO:0016887">
    <property type="term" value="F:ATP hydrolysis activity"/>
    <property type="evidence" value="ECO:0007669"/>
    <property type="project" value="InterPro"/>
</dbReference>
<evidence type="ECO:0000256" key="2">
    <source>
        <dbReference type="ARBA" id="ARBA00005378"/>
    </source>
</evidence>
<dbReference type="SUPFAM" id="SSF52540">
    <property type="entry name" value="P-loop containing nucleoside triphosphate hydrolases"/>
    <property type="match status" value="1"/>
</dbReference>
<keyword evidence="6" id="KW-0539">Nucleus</keyword>
<evidence type="ECO:0000313" key="10">
    <source>
        <dbReference type="Proteomes" id="UP000827284"/>
    </source>
</evidence>
<dbReference type="InterPro" id="IPR008921">
    <property type="entry name" value="DNA_pol3_clamp-load_cplx_C"/>
</dbReference>
<dbReference type="EMBL" id="BQFW01000002">
    <property type="protein sequence ID" value="GJJ68855.1"/>
    <property type="molecule type" value="Genomic_DNA"/>
</dbReference>
<evidence type="ECO:0000256" key="4">
    <source>
        <dbReference type="ARBA" id="ARBA00022741"/>
    </source>
</evidence>
<dbReference type="Pfam" id="PF00004">
    <property type="entry name" value="AAA"/>
    <property type="match status" value="1"/>
</dbReference>
<proteinExistence type="inferred from homology"/>
<evidence type="ECO:0000256" key="3">
    <source>
        <dbReference type="ARBA" id="ARBA00022705"/>
    </source>
</evidence>
<dbReference type="GO" id="GO:0003677">
    <property type="term" value="F:DNA binding"/>
    <property type="evidence" value="ECO:0007669"/>
    <property type="project" value="InterPro"/>
</dbReference>
<dbReference type="CDD" id="cd00009">
    <property type="entry name" value="AAA"/>
    <property type="match status" value="1"/>
</dbReference>
<dbReference type="Gene3D" id="3.40.50.300">
    <property type="entry name" value="P-loop containing nucleotide triphosphate hydrolases"/>
    <property type="match status" value="1"/>
</dbReference>
<dbReference type="InterPro" id="IPR013748">
    <property type="entry name" value="Rep_factorC_C"/>
</dbReference>
<dbReference type="CDD" id="cd18140">
    <property type="entry name" value="HLD_clamp_RFC"/>
    <property type="match status" value="1"/>
</dbReference>
<reference evidence="9" key="2">
    <citation type="journal article" date="2022" name="Microbiol. Resour. Announc.">
        <title>Whole-Genome Sequence of Entomortierella parvispora E1425, a Mucoromycotan Fungus Associated with Burkholderiaceae-Related Endosymbiotic Bacteria.</title>
        <authorList>
            <person name="Herlambang A."/>
            <person name="Guo Y."/>
            <person name="Takashima Y."/>
            <person name="Narisawa K."/>
            <person name="Ohta H."/>
            <person name="Nishizawa T."/>
        </authorList>
    </citation>
    <scope>NUCLEOTIDE SEQUENCE</scope>
    <source>
        <strain evidence="9">E1425</strain>
    </source>
</reference>
<dbReference type="AlphaFoldDB" id="A0A9P3H2I6"/>
<dbReference type="FunFam" id="1.10.8.60:FF:000028">
    <property type="entry name" value="Replication factor C subunit 5"/>
    <property type="match status" value="1"/>
</dbReference>
<evidence type="ECO:0000256" key="7">
    <source>
        <dbReference type="ARBA" id="ARBA00070184"/>
    </source>
</evidence>
<dbReference type="InterPro" id="IPR003959">
    <property type="entry name" value="ATPase_AAA_core"/>
</dbReference>
<dbReference type="Gene3D" id="1.10.8.60">
    <property type="match status" value="1"/>
</dbReference>
<gene>
    <name evidence="9" type="ORF">EMPS_01201</name>
</gene>
<dbReference type="GO" id="GO:0031390">
    <property type="term" value="C:Ctf18 RFC-like complex"/>
    <property type="evidence" value="ECO:0007669"/>
    <property type="project" value="TreeGrafter"/>
</dbReference>
<dbReference type="GO" id="GO:0005524">
    <property type="term" value="F:ATP binding"/>
    <property type="evidence" value="ECO:0007669"/>
    <property type="project" value="UniProtKB-KW"/>
</dbReference>
<keyword evidence="4" id="KW-0547">Nucleotide-binding</keyword>
<dbReference type="SMART" id="SM00382">
    <property type="entry name" value="AAA"/>
    <property type="match status" value="1"/>
</dbReference>
<dbReference type="InterPro" id="IPR027417">
    <property type="entry name" value="P-loop_NTPase"/>
</dbReference>